<keyword evidence="2" id="KW-0418">Kinase</keyword>
<sequence>MELCIDFGGSEIKLGVLDAGDPVRTAAVPVGDGDLERAAAEAAELIAAAPAAPTAAGIAVPGVVDRAAGRLVKAHDKQSRLDDLDLIAWARTSFGLPAVVENDARAALVGEISTGSAAGARDAVLMTLGTGIGTAAVMDGTVLRGAHDHAGILGGHLTVDLDAPLCNCGNVGCAESIAGAWALRRDLAARADAVADVKDMFAAAEAGDAAAAALRDRAIRAWGATAVSLCHAYDPEVVILSGGILRAGAAVAAPVEAYVRAHLWTSSHRPDFVIPDRPDLSVLRGLSVLAADPQSRRSARANR</sequence>
<dbReference type="PANTHER" id="PTHR18964:SF149">
    <property type="entry name" value="BIFUNCTIONAL UDP-N-ACETYLGLUCOSAMINE 2-EPIMERASE_N-ACETYLMANNOSAMINE KINASE"/>
    <property type="match status" value="1"/>
</dbReference>
<comment type="similarity">
    <text evidence="1">Belongs to the ROK (NagC/XylR) family.</text>
</comment>
<proteinExistence type="inferred from homology"/>
<keyword evidence="3" id="KW-1185">Reference proteome</keyword>
<gene>
    <name evidence="2" type="ORF">SAMN05216270_10122</name>
</gene>
<accession>A0A1G6QPP9</accession>
<dbReference type="InterPro" id="IPR043129">
    <property type="entry name" value="ATPase_NBD"/>
</dbReference>
<dbReference type="RefSeq" id="WP_091027132.1">
    <property type="nucleotide sequence ID" value="NZ_FNAD01000001.1"/>
</dbReference>
<dbReference type="AlphaFoldDB" id="A0A1G6QPP9"/>
<dbReference type="InterPro" id="IPR000600">
    <property type="entry name" value="ROK"/>
</dbReference>
<dbReference type="PANTHER" id="PTHR18964">
    <property type="entry name" value="ROK (REPRESSOR, ORF, KINASE) FAMILY"/>
    <property type="match status" value="1"/>
</dbReference>
<evidence type="ECO:0000313" key="2">
    <source>
        <dbReference type="EMBL" id="SDC93984.1"/>
    </source>
</evidence>
<protein>
    <submittedName>
        <fullName evidence="2">Glucokinase</fullName>
    </submittedName>
</protein>
<evidence type="ECO:0000256" key="1">
    <source>
        <dbReference type="ARBA" id="ARBA00006479"/>
    </source>
</evidence>
<name>A0A1G6QPP9_9ACTN</name>
<evidence type="ECO:0000313" key="3">
    <source>
        <dbReference type="Proteomes" id="UP000198949"/>
    </source>
</evidence>
<keyword evidence="2" id="KW-0808">Transferase</keyword>
<dbReference type="Proteomes" id="UP000198949">
    <property type="component" value="Unassembled WGS sequence"/>
</dbReference>
<dbReference type="OrthoDB" id="9810372at2"/>
<organism evidence="2 3">
    <name type="scientific">Glycomyces harbinensis</name>
    <dbReference type="NCBI Taxonomy" id="58114"/>
    <lineage>
        <taxon>Bacteria</taxon>
        <taxon>Bacillati</taxon>
        <taxon>Actinomycetota</taxon>
        <taxon>Actinomycetes</taxon>
        <taxon>Glycomycetales</taxon>
        <taxon>Glycomycetaceae</taxon>
        <taxon>Glycomyces</taxon>
    </lineage>
</organism>
<dbReference type="GO" id="GO:0016301">
    <property type="term" value="F:kinase activity"/>
    <property type="evidence" value="ECO:0007669"/>
    <property type="project" value="UniProtKB-KW"/>
</dbReference>
<dbReference type="Gene3D" id="3.30.420.40">
    <property type="match status" value="2"/>
</dbReference>
<dbReference type="SUPFAM" id="SSF53067">
    <property type="entry name" value="Actin-like ATPase domain"/>
    <property type="match status" value="1"/>
</dbReference>
<dbReference type="Pfam" id="PF00480">
    <property type="entry name" value="ROK"/>
    <property type="match status" value="1"/>
</dbReference>
<reference evidence="3" key="1">
    <citation type="submission" date="2016-10" db="EMBL/GenBank/DDBJ databases">
        <authorList>
            <person name="Varghese N."/>
            <person name="Submissions S."/>
        </authorList>
    </citation>
    <scope>NUCLEOTIDE SEQUENCE [LARGE SCALE GENOMIC DNA]</scope>
    <source>
        <strain evidence="3">CGMCC 4.3516</strain>
    </source>
</reference>
<dbReference type="STRING" id="58114.SAMN05216270_10122"/>
<dbReference type="EMBL" id="FNAD01000001">
    <property type="protein sequence ID" value="SDC93984.1"/>
    <property type="molecule type" value="Genomic_DNA"/>
</dbReference>